<protein>
    <submittedName>
        <fullName evidence="1">Uncharacterized protein</fullName>
    </submittedName>
</protein>
<name>A0A9P0H0P6_NEZVI</name>
<evidence type="ECO:0000313" key="1">
    <source>
        <dbReference type="EMBL" id="CAH1394649.1"/>
    </source>
</evidence>
<sequence>MAGQRITTSLKQNREVIGFSSMIPLQLTRSGQLSSGYKRTFQSLSLLRIGTQEALISAHKIILEDGMPQSLV</sequence>
<reference evidence="1" key="1">
    <citation type="submission" date="2022-01" db="EMBL/GenBank/DDBJ databases">
        <authorList>
            <person name="King R."/>
        </authorList>
    </citation>
    <scope>NUCLEOTIDE SEQUENCE</scope>
</reference>
<proteinExistence type="predicted"/>
<accession>A0A9P0H0P6</accession>
<gene>
    <name evidence="1" type="ORF">NEZAVI_LOCUS5109</name>
</gene>
<dbReference type="Proteomes" id="UP001152798">
    <property type="component" value="Chromosome 3"/>
</dbReference>
<organism evidence="1 2">
    <name type="scientific">Nezara viridula</name>
    <name type="common">Southern green stink bug</name>
    <name type="synonym">Cimex viridulus</name>
    <dbReference type="NCBI Taxonomy" id="85310"/>
    <lineage>
        <taxon>Eukaryota</taxon>
        <taxon>Metazoa</taxon>
        <taxon>Ecdysozoa</taxon>
        <taxon>Arthropoda</taxon>
        <taxon>Hexapoda</taxon>
        <taxon>Insecta</taxon>
        <taxon>Pterygota</taxon>
        <taxon>Neoptera</taxon>
        <taxon>Paraneoptera</taxon>
        <taxon>Hemiptera</taxon>
        <taxon>Heteroptera</taxon>
        <taxon>Panheteroptera</taxon>
        <taxon>Pentatomomorpha</taxon>
        <taxon>Pentatomoidea</taxon>
        <taxon>Pentatomidae</taxon>
        <taxon>Pentatominae</taxon>
        <taxon>Nezara</taxon>
    </lineage>
</organism>
<keyword evidence="2" id="KW-1185">Reference proteome</keyword>
<evidence type="ECO:0000313" key="2">
    <source>
        <dbReference type="Proteomes" id="UP001152798"/>
    </source>
</evidence>
<dbReference type="AlphaFoldDB" id="A0A9P0H0P6"/>
<dbReference type="EMBL" id="OV725079">
    <property type="protein sequence ID" value="CAH1394649.1"/>
    <property type="molecule type" value="Genomic_DNA"/>
</dbReference>